<dbReference type="RefSeq" id="WP_405287057.1">
    <property type="nucleotide sequence ID" value="NZ_JBBHLI010000006.1"/>
</dbReference>
<dbReference type="SUPFAM" id="SSF81296">
    <property type="entry name" value="E set domains"/>
    <property type="match status" value="1"/>
</dbReference>
<dbReference type="InterPro" id="IPR013783">
    <property type="entry name" value="Ig-like_fold"/>
</dbReference>
<dbReference type="Gene3D" id="2.60.40.10">
    <property type="entry name" value="Immunoglobulins"/>
    <property type="match status" value="1"/>
</dbReference>
<dbReference type="PANTHER" id="PTHR48098">
    <property type="entry name" value="ENTEROCHELIN ESTERASE-RELATED"/>
    <property type="match status" value="1"/>
</dbReference>
<dbReference type="GO" id="GO:0016787">
    <property type="term" value="F:hydrolase activity"/>
    <property type="evidence" value="ECO:0007669"/>
    <property type="project" value="UniProtKB-KW"/>
</dbReference>
<dbReference type="PANTHER" id="PTHR48098:SF3">
    <property type="entry name" value="IRON(III) ENTEROBACTIN ESTERASE"/>
    <property type="match status" value="1"/>
</dbReference>
<dbReference type="Gene3D" id="3.40.50.1820">
    <property type="entry name" value="alpha/beta hydrolase"/>
    <property type="match status" value="1"/>
</dbReference>
<evidence type="ECO:0000313" key="2">
    <source>
        <dbReference type="Proteomes" id="UP001484239"/>
    </source>
</evidence>
<proteinExistence type="predicted"/>
<dbReference type="SUPFAM" id="SSF53474">
    <property type="entry name" value="alpha/beta-Hydrolases"/>
    <property type="match status" value="1"/>
</dbReference>
<dbReference type="Proteomes" id="UP001484239">
    <property type="component" value="Unassembled WGS sequence"/>
</dbReference>
<name>A0ABU9EA71_9BACT</name>
<dbReference type="InterPro" id="IPR050583">
    <property type="entry name" value="Mycobacterial_A85_antigen"/>
</dbReference>
<sequence>MRWVPESPEVAEVAPPDVAGLSIEPLVRAAEAGTPPSTDAVDGFLHGRAVPVVDGSQVTFVFRGEADDVRLRHWVYGLQTATSLHRLAGTDLWYDVLELPEGSRVEYKFEVVRGGDVQWVNDPLNPHRARDPFGANSVCHGAGYAVPEWTRPDPESPSGSLEDRLFRSRALGGSRRVTIYRPARFRETRRYPLLLVHDGGDYLAYAGLQTVLDNLIHRLEIPGVIAALMHPPDRMEQYRGSEAHSRYLVEELLPDLEAALPVQGTRAGRCLMGASLGAVASLSTAVRYPDVFGSLLLQSGSFAFSDIGGHGRGPVFDPIADFVNAYRRAPKRVADKVFVSCGMYESLIYENRSLVPVLERTGMEVRFEEARDGHNWENWRDRLRLGLSWLMPGPLWLVYD</sequence>
<evidence type="ECO:0000313" key="1">
    <source>
        <dbReference type="EMBL" id="MEK9501641.1"/>
    </source>
</evidence>
<dbReference type="InterPro" id="IPR029058">
    <property type="entry name" value="AB_hydrolase_fold"/>
</dbReference>
<dbReference type="InterPro" id="IPR000801">
    <property type="entry name" value="Esterase-like"/>
</dbReference>
<organism evidence="1 2">
    <name type="scientific">Gaopeijia maritima</name>
    <dbReference type="NCBI Taxonomy" id="3119007"/>
    <lineage>
        <taxon>Bacteria</taxon>
        <taxon>Pseudomonadati</taxon>
        <taxon>Gemmatimonadota</taxon>
        <taxon>Longimicrobiia</taxon>
        <taxon>Gaopeijiales</taxon>
        <taxon>Gaopeijiaceae</taxon>
        <taxon>Gaopeijia</taxon>
    </lineage>
</organism>
<protein>
    <submittedName>
        <fullName evidence="1">Alpha/beta hydrolase-fold protein</fullName>
    </submittedName>
</protein>
<accession>A0ABU9EA71</accession>
<gene>
    <name evidence="1" type="ORF">WI372_11680</name>
</gene>
<comment type="caution">
    <text evidence="1">The sequence shown here is derived from an EMBL/GenBank/DDBJ whole genome shotgun (WGS) entry which is preliminary data.</text>
</comment>
<keyword evidence="1" id="KW-0378">Hydrolase</keyword>
<dbReference type="EMBL" id="JBBHLI010000006">
    <property type="protein sequence ID" value="MEK9501641.1"/>
    <property type="molecule type" value="Genomic_DNA"/>
</dbReference>
<dbReference type="Pfam" id="PF00756">
    <property type="entry name" value="Esterase"/>
    <property type="match status" value="1"/>
</dbReference>
<dbReference type="InterPro" id="IPR014756">
    <property type="entry name" value="Ig_E-set"/>
</dbReference>
<keyword evidence="2" id="KW-1185">Reference proteome</keyword>
<reference evidence="1 2" key="1">
    <citation type="submission" date="2024-02" db="EMBL/GenBank/DDBJ databases">
        <title>A novel Gemmatimonadota bacterium.</title>
        <authorList>
            <person name="Du Z.-J."/>
            <person name="Ye Y.-Q."/>
        </authorList>
    </citation>
    <scope>NUCLEOTIDE SEQUENCE [LARGE SCALE GENOMIC DNA]</scope>
    <source>
        <strain evidence="1 2">DH-20</strain>
    </source>
</reference>